<keyword evidence="1" id="KW-0378">Hydrolase</keyword>
<evidence type="ECO:0000313" key="1">
    <source>
        <dbReference type="EMBL" id="MBB2188694.1"/>
    </source>
</evidence>
<reference evidence="1 2" key="1">
    <citation type="submission" date="2020-04" db="EMBL/GenBank/DDBJ databases">
        <title>Description of novel Gluconacetobacter.</title>
        <authorList>
            <person name="Sombolestani A."/>
        </authorList>
    </citation>
    <scope>NUCLEOTIDE SEQUENCE [LARGE SCALE GENOMIC DNA]</scope>
    <source>
        <strain evidence="1 2">LMG 21311</strain>
    </source>
</reference>
<dbReference type="AlphaFoldDB" id="A0A7W4JPS4"/>
<dbReference type="RefSeq" id="WP_183117857.1">
    <property type="nucleotide sequence ID" value="NZ_JABEQF010000001.1"/>
</dbReference>
<proteinExistence type="predicted"/>
<organism evidence="1 2">
    <name type="scientific">Gluconacetobacter azotocaptans</name>
    <dbReference type="NCBI Taxonomy" id="142834"/>
    <lineage>
        <taxon>Bacteria</taxon>
        <taxon>Pseudomonadati</taxon>
        <taxon>Pseudomonadota</taxon>
        <taxon>Alphaproteobacteria</taxon>
        <taxon>Acetobacterales</taxon>
        <taxon>Acetobacteraceae</taxon>
        <taxon>Gluconacetobacter</taxon>
    </lineage>
</organism>
<name>A0A7W4JPS4_9PROT</name>
<dbReference type="GO" id="GO:0016787">
    <property type="term" value="F:hydrolase activity"/>
    <property type="evidence" value="ECO:0007669"/>
    <property type="project" value="UniProtKB-KW"/>
</dbReference>
<dbReference type="Pfam" id="PF14196">
    <property type="entry name" value="ATC_hydrolase"/>
    <property type="match status" value="1"/>
</dbReference>
<evidence type="ECO:0000313" key="2">
    <source>
        <dbReference type="Proteomes" id="UP000555756"/>
    </source>
</evidence>
<dbReference type="EMBL" id="JABEQF010000001">
    <property type="protein sequence ID" value="MBB2188694.1"/>
    <property type="molecule type" value="Genomic_DNA"/>
</dbReference>
<sequence>MSTQQPMPILERRRIEADILRCVHDVLAASHGAEVARDTIRDAVTRSAVDQGASFRAALGHMPDLADFAEALRLWTAEDALELTVHVARADILEFDVTRCRYAEMYRAMGLGELGPLLSCNRDGQFCAGYNPDIVFTRTQTIMEGASHCDFRYRLASPGREAPAGG</sequence>
<comment type="caution">
    <text evidence="1">The sequence shown here is derived from an EMBL/GenBank/DDBJ whole genome shotgun (WGS) entry which is preliminary data.</text>
</comment>
<dbReference type="InterPro" id="IPR026002">
    <property type="entry name" value="ATC_hydrolase-like"/>
</dbReference>
<dbReference type="Proteomes" id="UP000555756">
    <property type="component" value="Unassembled WGS sequence"/>
</dbReference>
<gene>
    <name evidence="1" type="ORF">HLH34_01775</name>
</gene>
<protein>
    <submittedName>
        <fullName evidence="1">L-2-amino-thiazoline-4-carboxylic acid hydrolase</fullName>
    </submittedName>
</protein>
<keyword evidence="2" id="KW-1185">Reference proteome</keyword>
<accession>A0A7W4JPS4</accession>